<dbReference type="InterPro" id="IPR005490">
    <property type="entry name" value="LD_TPept_cat_dom"/>
</dbReference>
<evidence type="ECO:0000256" key="3">
    <source>
        <dbReference type="ARBA" id="ARBA00022679"/>
    </source>
</evidence>
<dbReference type="PROSITE" id="PS50088">
    <property type="entry name" value="ANK_REPEAT"/>
    <property type="match status" value="5"/>
</dbReference>
<keyword evidence="4" id="KW-0677">Repeat</keyword>
<dbReference type="PROSITE" id="PS50297">
    <property type="entry name" value="ANK_REP_REGION"/>
    <property type="match status" value="5"/>
</dbReference>
<evidence type="ECO:0000256" key="2">
    <source>
        <dbReference type="ARBA" id="ARBA00005992"/>
    </source>
</evidence>
<evidence type="ECO:0000256" key="4">
    <source>
        <dbReference type="ARBA" id="ARBA00022737"/>
    </source>
</evidence>
<dbReference type="PANTHER" id="PTHR24198:SF165">
    <property type="entry name" value="ANKYRIN REPEAT-CONTAINING PROTEIN-RELATED"/>
    <property type="match status" value="1"/>
</dbReference>
<dbReference type="CDD" id="cd16913">
    <property type="entry name" value="YkuD_like"/>
    <property type="match status" value="1"/>
</dbReference>
<dbReference type="PROSITE" id="PS51257">
    <property type="entry name" value="PROKAR_LIPOPROTEIN"/>
    <property type="match status" value="1"/>
</dbReference>
<dbReference type="PROSITE" id="PS52029">
    <property type="entry name" value="LD_TPASE"/>
    <property type="match status" value="1"/>
</dbReference>
<dbReference type="SMART" id="SM00248">
    <property type="entry name" value="ANK"/>
    <property type="match status" value="10"/>
</dbReference>
<accession>A0AAT9FRM2</accession>
<keyword evidence="6 10" id="KW-0573">Peptidoglycan synthesis</keyword>
<dbReference type="KEGG" id="osu:NT6N_37100"/>
<feature type="active site" description="Nucleophile" evidence="10">
    <location>
        <position position="581"/>
    </location>
</feature>
<keyword evidence="8 10" id="KW-0961">Cell wall biogenesis/degradation</keyword>
<dbReference type="SUPFAM" id="SSF48403">
    <property type="entry name" value="Ankyrin repeat"/>
    <property type="match status" value="1"/>
</dbReference>
<dbReference type="GO" id="GO:0009252">
    <property type="term" value="P:peptidoglycan biosynthetic process"/>
    <property type="evidence" value="ECO:0007669"/>
    <property type="project" value="UniProtKB-KW"/>
</dbReference>
<dbReference type="InterPro" id="IPR002110">
    <property type="entry name" value="Ankyrin_rpt"/>
</dbReference>
<evidence type="ECO:0000256" key="5">
    <source>
        <dbReference type="ARBA" id="ARBA00022960"/>
    </source>
</evidence>
<dbReference type="Gene3D" id="1.25.40.20">
    <property type="entry name" value="Ankyrin repeat-containing domain"/>
    <property type="match status" value="2"/>
</dbReference>
<keyword evidence="5 10" id="KW-0133">Cell shape</keyword>
<keyword evidence="3" id="KW-0808">Transferase</keyword>
<dbReference type="GO" id="GO:0071555">
    <property type="term" value="P:cell wall organization"/>
    <property type="evidence" value="ECO:0007669"/>
    <property type="project" value="UniProtKB-UniRule"/>
</dbReference>
<feature type="repeat" description="ANK" evidence="9">
    <location>
        <begin position="283"/>
        <end position="309"/>
    </location>
</feature>
<dbReference type="Pfam" id="PF12796">
    <property type="entry name" value="Ank_2"/>
    <property type="match status" value="4"/>
</dbReference>
<feature type="repeat" description="ANK" evidence="9">
    <location>
        <begin position="71"/>
        <end position="103"/>
    </location>
</feature>
<gene>
    <name evidence="12" type="ORF">NT6N_37100</name>
</gene>
<comment type="pathway">
    <text evidence="1 10">Cell wall biogenesis; peptidoglycan biosynthesis.</text>
</comment>
<feature type="domain" description="L,D-TPase catalytic" evidence="11">
    <location>
        <begin position="496"/>
        <end position="605"/>
    </location>
</feature>
<dbReference type="AlphaFoldDB" id="A0AAT9FRM2"/>
<feature type="active site" description="Proton donor/acceptor" evidence="10">
    <location>
        <position position="568"/>
    </location>
</feature>
<evidence type="ECO:0000256" key="6">
    <source>
        <dbReference type="ARBA" id="ARBA00022984"/>
    </source>
</evidence>
<organism evidence="12">
    <name type="scientific">Oceaniferula spumae</name>
    <dbReference type="NCBI Taxonomy" id="2979115"/>
    <lineage>
        <taxon>Bacteria</taxon>
        <taxon>Pseudomonadati</taxon>
        <taxon>Verrucomicrobiota</taxon>
        <taxon>Verrucomicrobiia</taxon>
        <taxon>Verrucomicrobiales</taxon>
        <taxon>Verrucomicrobiaceae</taxon>
        <taxon>Oceaniferula</taxon>
    </lineage>
</organism>
<evidence type="ECO:0000256" key="10">
    <source>
        <dbReference type="PROSITE-ProRule" id="PRU01373"/>
    </source>
</evidence>
<feature type="repeat" description="ANK" evidence="9">
    <location>
        <begin position="432"/>
        <end position="457"/>
    </location>
</feature>
<evidence type="ECO:0000256" key="9">
    <source>
        <dbReference type="PROSITE-ProRule" id="PRU00023"/>
    </source>
</evidence>
<dbReference type="GO" id="GO:0016740">
    <property type="term" value="F:transferase activity"/>
    <property type="evidence" value="ECO:0007669"/>
    <property type="project" value="UniProtKB-KW"/>
</dbReference>
<name>A0AAT9FRM2_9BACT</name>
<dbReference type="Pfam" id="PF00023">
    <property type="entry name" value="Ank"/>
    <property type="match status" value="1"/>
</dbReference>
<evidence type="ECO:0000259" key="11">
    <source>
        <dbReference type="PROSITE" id="PS52029"/>
    </source>
</evidence>
<proteinExistence type="inferred from homology"/>
<protein>
    <recommendedName>
        <fullName evidence="11">L,D-TPase catalytic domain-containing protein</fullName>
    </recommendedName>
</protein>
<dbReference type="GO" id="GO:0004180">
    <property type="term" value="F:carboxypeptidase activity"/>
    <property type="evidence" value="ECO:0007669"/>
    <property type="project" value="UniProtKB-ARBA"/>
</dbReference>
<sequence length="606" mass="65346">MCRSSDRSYPLIAALLVVMCLGVSFTSCRQAVSDGGGASGRALLDSVKLGDDQGVAVMLEEGVYTEVRDKRGDTPLLFAVKTGNVRIARMLLSHGADHETRSGNGKGPLELALDAGSQEMAVCLLKGGVSPDEIGRDNNPLLLKAVSLRDYPVMKLLLKNGVNPNAAGKDGSTPLHVAAEQRLPKCLDILLKAGADTETKDDEGATPLWYAMNSSPKSSDNQTVSHQQSSSCLEILLNAGADASAIGPKKTPLLCEAIRRGASHDALELINYGANVDLPGGEDGMTPLAIAAATGSESMVATLLSRGADGGSLLYEAVESEDVFMLGMLLSSGVPLSSWDGPEKDTLIAHSVRKANYDMSELFLRYGAKVNSSGSEGQHPLHMAIAMRDAFLVNLLLNHGADTNKTFAVPASKEFLAITKKESMQWFLKNERRLTPLMMATNNGDLEIIKSLLRHGAKKYVWSGRHRLYPLNFASRRSDVKAMQVILGQDPDNEKFHAVLDLSEQRVRLYNPAGEVIFSSRVSTGKSGFRTPTGTYVISDKHRHHNSSIYGSSMPYFQRLSCSAFGFHYGNCPGYPASHGCIRMPYSAAKKLFSITPVGTRVVIRK</sequence>
<keyword evidence="7 9" id="KW-0040">ANK repeat</keyword>
<evidence type="ECO:0000256" key="1">
    <source>
        <dbReference type="ARBA" id="ARBA00004752"/>
    </source>
</evidence>
<reference evidence="12" key="1">
    <citation type="submission" date="2024-07" db="EMBL/GenBank/DDBJ databases">
        <title>Complete genome sequence of Verrucomicrobiaceae bacterium NT6N.</title>
        <authorList>
            <person name="Huang C."/>
            <person name="Takami H."/>
            <person name="Hamasaki K."/>
        </authorList>
    </citation>
    <scope>NUCLEOTIDE SEQUENCE</scope>
    <source>
        <strain evidence="12">NT6N</strain>
    </source>
</reference>
<dbReference type="InterPro" id="IPR038063">
    <property type="entry name" value="Transpep_catalytic_dom"/>
</dbReference>
<evidence type="ECO:0000256" key="8">
    <source>
        <dbReference type="ARBA" id="ARBA00023316"/>
    </source>
</evidence>
<dbReference type="InterPro" id="IPR036770">
    <property type="entry name" value="Ankyrin_rpt-contain_sf"/>
</dbReference>
<feature type="repeat" description="ANK" evidence="9">
    <location>
        <begin position="170"/>
        <end position="202"/>
    </location>
</feature>
<feature type="repeat" description="ANK" evidence="9">
    <location>
        <begin position="376"/>
        <end position="408"/>
    </location>
</feature>
<dbReference type="Pfam" id="PF03734">
    <property type="entry name" value="YkuD"/>
    <property type="match status" value="1"/>
</dbReference>
<evidence type="ECO:0000313" key="12">
    <source>
        <dbReference type="EMBL" id="BDS08670.1"/>
    </source>
</evidence>
<dbReference type="EMBL" id="AP026866">
    <property type="protein sequence ID" value="BDS08670.1"/>
    <property type="molecule type" value="Genomic_DNA"/>
</dbReference>
<dbReference type="SUPFAM" id="SSF141523">
    <property type="entry name" value="L,D-transpeptidase catalytic domain-like"/>
    <property type="match status" value="1"/>
</dbReference>
<dbReference type="GO" id="GO:0008360">
    <property type="term" value="P:regulation of cell shape"/>
    <property type="evidence" value="ECO:0007669"/>
    <property type="project" value="UniProtKB-UniRule"/>
</dbReference>
<dbReference type="Gene3D" id="2.40.440.10">
    <property type="entry name" value="L,D-transpeptidase catalytic domain-like"/>
    <property type="match status" value="1"/>
</dbReference>
<evidence type="ECO:0000256" key="7">
    <source>
        <dbReference type="ARBA" id="ARBA00023043"/>
    </source>
</evidence>
<dbReference type="PRINTS" id="PR01415">
    <property type="entry name" value="ANKYRIN"/>
</dbReference>
<comment type="similarity">
    <text evidence="2">Belongs to the YkuD family.</text>
</comment>
<dbReference type="PANTHER" id="PTHR24198">
    <property type="entry name" value="ANKYRIN REPEAT AND PROTEIN KINASE DOMAIN-CONTAINING PROTEIN"/>
    <property type="match status" value="1"/>
</dbReference>